<dbReference type="AlphaFoldDB" id="A0A3M3A319"/>
<evidence type="ECO:0000313" key="1">
    <source>
        <dbReference type="EMBL" id="RML94831.1"/>
    </source>
</evidence>
<organism evidence="1 2">
    <name type="scientific">Pseudomonas syringae pv. maculicola</name>
    <dbReference type="NCBI Taxonomy" id="59511"/>
    <lineage>
        <taxon>Bacteria</taxon>
        <taxon>Pseudomonadati</taxon>
        <taxon>Pseudomonadota</taxon>
        <taxon>Gammaproteobacteria</taxon>
        <taxon>Pseudomonadales</taxon>
        <taxon>Pseudomonadaceae</taxon>
        <taxon>Pseudomonas</taxon>
    </lineage>
</organism>
<name>A0A3M3A319_PSEYM</name>
<proteinExistence type="predicted"/>
<dbReference type="EMBL" id="RBNL01000958">
    <property type="protein sequence ID" value="RML94831.1"/>
    <property type="molecule type" value="Genomic_DNA"/>
</dbReference>
<gene>
    <name evidence="1" type="ORF">APX70_04013</name>
</gene>
<accession>A0A3M3A319</accession>
<reference evidence="1 2" key="1">
    <citation type="submission" date="2018-08" db="EMBL/GenBank/DDBJ databases">
        <title>Recombination of ecologically and evolutionarily significant loci maintains genetic cohesion in the Pseudomonas syringae species complex.</title>
        <authorList>
            <person name="Dillon M."/>
            <person name="Thakur S."/>
            <person name="Almeida R.N.D."/>
            <person name="Weir B.S."/>
            <person name="Guttman D.S."/>
        </authorList>
    </citation>
    <scope>NUCLEOTIDE SEQUENCE [LARGE SCALE GENOMIC DNA]</scope>
    <source>
        <strain evidence="1 2">88_10</strain>
    </source>
</reference>
<evidence type="ECO:0000313" key="2">
    <source>
        <dbReference type="Proteomes" id="UP000282378"/>
    </source>
</evidence>
<feature type="non-terminal residue" evidence="1">
    <location>
        <position position="1"/>
    </location>
</feature>
<comment type="caution">
    <text evidence="1">The sequence shown here is derived from an EMBL/GenBank/DDBJ whole genome shotgun (WGS) entry which is preliminary data.</text>
</comment>
<sequence>NAAVGTGDAYYLVWLQDSFKRQRVLELRDHLLTCLPDISSIEVQLLTAP</sequence>
<protein>
    <submittedName>
        <fullName evidence="1">Transcriptional regulator, LysR family</fullName>
    </submittedName>
</protein>
<dbReference type="Proteomes" id="UP000282378">
    <property type="component" value="Unassembled WGS sequence"/>
</dbReference>